<dbReference type="AlphaFoldDB" id="A0A645JPQ7"/>
<feature type="domain" description="Rod shape-determining protein MreC beta-barrel core" evidence="1">
    <location>
        <begin position="6"/>
        <end position="65"/>
    </location>
</feature>
<dbReference type="Pfam" id="PF04085">
    <property type="entry name" value="MreC"/>
    <property type="match status" value="1"/>
</dbReference>
<proteinExistence type="predicted"/>
<evidence type="ECO:0000259" key="1">
    <source>
        <dbReference type="Pfam" id="PF04085"/>
    </source>
</evidence>
<accession>A0A645JPQ7</accession>
<gene>
    <name evidence="2" type="ORF">SDC9_212809</name>
</gene>
<comment type="caution">
    <text evidence="2">The sequence shown here is derived from an EMBL/GenBank/DDBJ whole genome shotgun (WGS) entry which is preliminary data.</text>
</comment>
<dbReference type="InterPro" id="IPR055342">
    <property type="entry name" value="MreC_beta-barrel_core"/>
</dbReference>
<reference evidence="2" key="1">
    <citation type="submission" date="2019-08" db="EMBL/GenBank/DDBJ databases">
        <authorList>
            <person name="Kucharzyk K."/>
            <person name="Murdoch R.W."/>
            <person name="Higgins S."/>
            <person name="Loffler F."/>
        </authorList>
    </citation>
    <scope>NUCLEOTIDE SEQUENCE</scope>
</reference>
<sequence length="79" mass="8149">MPGLVRTTAVSPGGIVSTSGIGGLFPRDLIIGTVTEVADDEADISSYAVIRPGVQADTLEDVFILVAFEGRQAQTEAGE</sequence>
<dbReference type="InterPro" id="IPR042175">
    <property type="entry name" value="Cell/Rod_MreC_2"/>
</dbReference>
<dbReference type="EMBL" id="VSSQ01146779">
    <property type="protein sequence ID" value="MPN65030.1"/>
    <property type="molecule type" value="Genomic_DNA"/>
</dbReference>
<dbReference type="Gene3D" id="2.40.10.350">
    <property type="entry name" value="Rod shape-determining protein MreC, domain 2"/>
    <property type="match status" value="1"/>
</dbReference>
<organism evidence="2">
    <name type="scientific">bioreactor metagenome</name>
    <dbReference type="NCBI Taxonomy" id="1076179"/>
    <lineage>
        <taxon>unclassified sequences</taxon>
        <taxon>metagenomes</taxon>
        <taxon>ecological metagenomes</taxon>
    </lineage>
</organism>
<protein>
    <recommendedName>
        <fullName evidence="1">Rod shape-determining protein MreC beta-barrel core domain-containing protein</fullName>
    </recommendedName>
</protein>
<evidence type="ECO:0000313" key="2">
    <source>
        <dbReference type="EMBL" id="MPN65030.1"/>
    </source>
</evidence>
<name>A0A645JPQ7_9ZZZZ</name>